<feature type="compositionally biased region" description="Low complexity" evidence="5">
    <location>
        <begin position="108"/>
        <end position="119"/>
    </location>
</feature>
<feature type="region of interest" description="Disordered" evidence="5">
    <location>
        <begin position="90"/>
        <end position="189"/>
    </location>
</feature>
<dbReference type="Ensembl" id="ENSCUST00005026280.1">
    <property type="protein sequence ID" value="ENSCUSP00005025374.1"/>
    <property type="gene ID" value="ENSCUSG00005015786.1"/>
</dbReference>
<dbReference type="SUPFAM" id="SSF57756">
    <property type="entry name" value="Retrovirus zinc finger-like domains"/>
    <property type="match status" value="1"/>
</dbReference>
<keyword evidence="2 4" id="KW-0863">Zinc-finger</keyword>
<reference evidence="7" key="2">
    <citation type="submission" date="2025-08" db="UniProtKB">
        <authorList>
            <consortium name="Ensembl"/>
        </authorList>
    </citation>
    <scope>IDENTIFICATION</scope>
</reference>
<dbReference type="InterPro" id="IPR038124">
    <property type="entry name" value="B_retro_matrix_sf"/>
</dbReference>
<evidence type="ECO:0000256" key="4">
    <source>
        <dbReference type="PROSITE-ProRule" id="PRU00047"/>
    </source>
</evidence>
<dbReference type="SUPFAM" id="SSF47943">
    <property type="entry name" value="Retrovirus capsid protein, N-terminal core domain"/>
    <property type="match status" value="1"/>
</dbReference>
<dbReference type="GO" id="GO:0016032">
    <property type="term" value="P:viral process"/>
    <property type="evidence" value="ECO:0007669"/>
    <property type="project" value="InterPro"/>
</dbReference>
<dbReference type="SMART" id="SM00343">
    <property type="entry name" value="ZnF_C2HC"/>
    <property type="match status" value="2"/>
</dbReference>
<organism evidence="7 8">
    <name type="scientific">Catharus ustulatus</name>
    <name type="common">Russet-backed thrush</name>
    <name type="synonym">Hylocichla ustulatus</name>
    <dbReference type="NCBI Taxonomy" id="91951"/>
    <lineage>
        <taxon>Eukaryota</taxon>
        <taxon>Metazoa</taxon>
        <taxon>Chordata</taxon>
        <taxon>Craniata</taxon>
        <taxon>Vertebrata</taxon>
        <taxon>Euteleostomi</taxon>
        <taxon>Archelosauria</taxon>
        <taxon>Archosauria</taxon>
        <taxon>Dinosauria</taxon>
        <taxon>Saurischia</taxon>
        <taxon>Theropoda</taxon>
        <taxon>Coelurosauria</taxon>
        <taxon>Aves</taxon>
        <taxon>Neognathae</taxon>
        <taxon>Neoaves</taxon>
        <taxon>Telluraves</taxon>
        <taxon>Australaves</taxon>
        <taxon>Passeriformes</taxon>
        <taxon>Turdidae</taxon>
        <taxon>Catharus</taxon>
    </lineage>
</organism>
<dbReference type="InterPro" id="IPR008919">
    <property type="entry name" value="Retrov_capsid_N"/>
</dbReference>
<reference evidence="7" key="1">
    <citation type="submission" date="2020-10" db="EMBL/GenBank/DDBJ databases">
        <title>Catharus ustulatus (Swainson's thrush) genome, bCatUst1, primary haplotype v2.</title>
        <authorList>
            <person name="Delmore K."/>
            <person name="Vafadar M."/>
            <person name="Formenti G."/>
            <person name="Chow W."/>
            <person name="Pelan S."/>
            <person name="Howe K."/>
            <person name="Rhie A."/>
            <person name="Mountcastle J."/>
            <person name="Haase B."/>
            <person name="Fedrigo O."/>
            <person name="Jarvis E.D."/>
        </authorList>
    </citation>
    <scope>NUCLEOTIDE SEQUENCE [LARGE SCALE GENOMIC DNA]</scope>
</reference>
<sequence>MGLAMSRWERDVFELMQKLLEQHSKPLPSHDLKVLLKWIALKLPGVSQSTIFTTDLWDEVGMKLWDAITKGDKAVVVMLPSWRAVSEALKAQEKSHAEGKGDAPCPPSTAEAQSSSQSEETGETVPSLSALPTASLLTSKGKRGPSQSLGAFSAGYCPEDSKEGGEEDPSDPASADFDKEPNLFPPDTQDNWVRLKQQALREGDLDIAERIVTPVIYLEEIRELWWALTDHGIRSPFFRSILDSVFAAHTMTPHDLRLFAQLLLTPTQFFLWEKEWEKGVQNLLVSFVGHTNAALANLTIRQLMGTKPYTDPASQARVCLREALDGTQKAARQAFLKVPDAQKPQKAFTSIIQEAQEPYIHFIDCLKQALECQIDNPEAHEILLLKLAVENANTGCKKLLKSLPNQKPTLLEMVEACNRIGTIEHQYKALAAALAAIKSPSECARLCYGCGKPGHLKRDYLAQKGDKSKAPTLCPRCQKGWHFANKCRSKYDCEGRLIQGSRSQGEPHRYYGYRQFSNRCPTCKYTLSLQGQQITLTDIIDTAVDATHLSSYVASSLGPH</sequence>
<keyword evidence="1" id="KW-0479">Metal-binding</keyword>
<dbReference type="Pfam" id="PF14787">
    <property type="entry name" value="zf-CCHC_5"/>
    <property type="match status" value="1"/>
</dbReference>
<dbReference type="Gene3D" id="1.10.1200.30">
    <property type="match status" value="1"/>
</dbReference>
<reference evidence="7" key="3">
    <citation type="submission" date="2025-09" db="UniProtKB">
        <authorList>
            <consortium name="Ensembl"/>
        </authorList>
    </citation>
    <scope>IDENTIFICATION</scope>
</reference>
<dbReference type="PANTHER" id="PTHR40389">
    <property type="entry name" value="ENDOGENOUS RETROVIRUS GROUP K MEMBER 24 GAG POLYPROTEIN-RELATED"/>
    <property type="match status" value="1"/>
</dbReference>
<evidence type="ECO:0000256" key="5">
    <source>
        <dbReference type="SAM" id="MobiDB-lite"/>
    </source>
</evidence>
<feature type="domain" description="CCHC-type" evidence="6">
    <location>
        <begin position="447"/>
        <end position="459"/>
    </location>
</feature>
<dbReference type="PANTHER" id="PTHR40389:SF3">
    <property type="entry name" value="IGE-BINDING PROTEIN"/>
    <property type="match status" value="1"/>
</dbReference>
<dbReference type="InterPro" id="IPR036875">
    <property type="entry name" value="Znf_CCHC_sf"/>
</dbReference>
<dbReference type="InterPro" id="IPR008916">
    <property type="entry name" value="Retrov_capsid_C"/>
</dbReference>
<feature type="compositionally biased region" description="Basic and acidic residues" evidence="5">
    <location>
        <begin position="90"/>
        <end position="101"/>
    </location>
</feature>
<evidence type="ECO:0000313" key="8">
    <source>
        <dbReference type="Proteomes" id="UP000694563"/>
    </source>
</evidence>
<evidence type="ECO:0000256" key="2">
    <source>
        <dbReference type="ARBA" id="ARBA00022771"/>
    </source>
</evidence>
<dbReference type="PROSITE" id="PS50158">
    <property type="entry name" value="ZF_CCHC"/>
    <property type="match status" value="1"/>
</dbReference>
<accession>A0A8C3Y8J1</accession>
<proteinExistence type="predicted"/>
<evidence type="ECO:0000256" key="1">
    <source>
        <dbReference type="ARBA" id="ARBA00022723"/>
    </source>
</evidence>
<keyword evidence="8" id="KW-1185">Reference proteome</keyword>
<dbReference type="SUPFAM" id="SSF47353">
    <property type="entry name" value="Retrovirus capsid dimerization domain-like"/>
    <property type="match status" value="1"/>
</dbReference>
<dbReference type="Gene3D" id="1.10.150.490">
    <property type="entry name" value="Retroviral GAG p10 protein"/>
    <property type="match status" value="1"/>
</dbReference>
<dbReference type="Gene3D" id="1.10.375.10">
    <property type="entry name" value="Human Immunodeficiency Virus Type 1 Capsid Protein"/>
    <property type="match status" value="1"/>
</dbReference>
<dbReference type="InterPro" id="IPR050195">
    <property type="entry name" value="Primate_lentivir_Gag_pol-like"/>
</dbReference>
<evidence type="ECO:0000313" key="7">
    <source>
        <dbReference type="Ensembl" id="ENSCUSP00005025374.1"/>
    </source>
</evidence>
<dbReference type="Pfam" id="PF19317">
    <property type="entry name" value="Gag_p24_C"/>
    <property type="match status" value="1"/>
</dbReference>
<protein>
    <recommendedName>
        <fullName evidence="6">CCHC-type domain-containing protein</fullName>
    </recommendedName>
</protein>
<dbReference type="InterPro" id="IPR045345">
    <property type="entry name" value="Gag_p24_C"/>
</dbReference>
<evidence type="ECO:0000256" key="3">
    <source>
        <dbReference type="ARBA" id="ARBA00022833"/>
    </source>
</evidence>
<name>A0A8C3Y8J1_CATUS</name>
<dbReference type="Gene3D" id="4.10.60.10">
    <property type="entry name" value="Zinc finger, CCHC-type"/>
    <property type="match status" value="1"/>
</dbReference>
<dbReference type="GO" id="GO:0008270">
    <property type="term" value="F:zinc ion binding"/>
    <property type="evidence" value="ECO:0007669"/>
    <property type="project" value="UniProtKB-KW"/>
</dbReference>
<feature type="compositionally biased region" description="Low complexity" evidence="5">
    <location>
        <begin position="126"/>
        <end position="139"/>
    </location>
</feature>
<keyword evidence="3" id="KW-0862">Zinc</keyword>
<evidence type="ECO:0000259" key="6">
    <source>
        <dbReference type="PROSITE" id="PS50158"/>
    </source>
</evidence>
<dbReference type="AlphaFoldDB" id="A0A8C3Y8J1"/>
<dbReference type="InterPro" id="IPR001878">
    <property type="entry name" value="Znf_CCHC"/>
</dbReference>
<dbReference type="GO" id="GO:0003676">
    <property type="term" value="F:nucleic acid binding"/>
    <property type="evidence" value="ECO:0007669"/>
    <property type="project" value="InterPro"/>
</dbReference>
<dbReference type="Pfam" id="PF00607">
    <property type="entry name" value="Gag_p24"/>
    <property type="match status" value="1"/>
</dbReference>
<dbReference type="Proteomes" id="UP000694563">
    <property type="component" value="Chromosome 12"/>
</dbReference>